<dbReference type="RefSeq" id="WP_146178604.1">
    <property type="nucleotide sequence ID" value="NZ_PVNG01000031.1"/>
</dbReference>
<dbReference type="AlphaFoldDB" id="A0A2T0M5I1"/>
<feature type="signal peptide" evidence="1">
    <location>
        <begin position="1"/>
        <end position="20"/>
    </location>
</feature>
<evidence type="ECO:0000313" key="3">
    <source>
        <dbReference type="Proteomes" id="UP000238312"/>
    </source>
</evidence>
<proteinExistence type="predicted"/>
<reference evidence="2 3" key="1">
    <citation type="submission" date="2018-03" db="EMBL/GenBank/DDBJ databases">
        <title>Genomic Encyclopedia of Type Strains, Phase III (KMG-III): the genomes of soil and plant-associated and newly described type strains.</title>
        <authorList>
            <person name="Whitman W."/>
        </authorList>
    </citation>
    <scope>NUCLEOTIDE SEQUENCE [LARGE SCALE GENOMIC DNA]</scope>
    <source>
        <strain evidence="2 3">CGMCC 4.7104</strain>
    </source>
</reference>
<dbReference type="EMBL" id="PVNG01000031">
    <property type="protein sequence ID" value="PRX52680.1"/>
    <property type="molecule type" value="Genomic_DNA"/>
</dbReference>
<name>A0A2T0M5I1_9ACTN</name>
<keyword evidence="3" id="KW-1185">Reference proteome</keyword>
<protein>
    <submittedName>
        <fullName evidence="2">Uncharacterized protein</fullName>
    </submittedName>
</protein>
<comment type="caution">
    <text evidence="2">The sequence shown here is derived from an EMBL/GenBank/DDBJ whole genome shotgun (WGS) entry which is preliminary data.</text>
</comment>
<feature type="chain" id="PRO_5015729707" evidence="1">
    <location>
        <begin position="21"/>
        <end position="331"/>
    </location>
</feature>
<keyword evidence="1" id="KW-0732">Signal</keyword>
<dbReference type="OrthoDB" id="3502427at2"/>
<evidence type="ECO:0000256" key="1">
    <source>
        <dbReference type="SAM" id="SignalP"/>
    </source>
</evidence>
<gene>
    <name evidence="2" type="ORF">B0I32_13177</name>
</gene>
<accession>A0A2T0M5I1</accession>
<dbReference type="Proteomes" id="UP000238312">
    <property type="component" value="Unassembled WGS sequence"/>
</dbReference>
<organism evidence="2 3">
    <name type="scientific">Nonomuraea fuscirosea</name>
    <dbReference type="NCBI Taxonomy" id="1291556"/>
    <lineage>
        <taxon>Bacteria</taxon>
        <taxon>Bacillati</taxon>
        <taxon>Actinomycetota</taxon>
        <taxon>Actinomycetes</taxon>
        <taxon>Streptosporangiales</taxon>
        <taxon>Streptosporangiaceae</taxon>
        <taxon>Nonomuraea</taxon>
    </lineage>
</organism>
<evidence type="ECO:0000313" key="2">
    <source>
        <dbReference type="EMBL" id="PRX52680.1"/>
    </source>
</evidence>
<sequence length="331" mass="34418">MRTSSVSGGIVLMALTAVLAALPTAGCGPAPVTGPQPARLLAVSHGGAVLYAPETGLLTGYGRSGTQVWQDRDAAAYGVEVTCLAECPDAVVSQIPTEEAPPLRPFLLSGTGRAPFPVSPAAHAHVLSARSAGDAVVEETDDAGRTWIRVVRPDGSERLPVTHRGFRWVESTDGTAAFAYPWKTGAPQDHLLRFARDANGWRRTERGPSLAETCVAVAIALKGECVTGGRAAAVVTRTATIGGRFHTTVTGLRADGGTAWRRDFVAETGVTAHPSDDVIGFADGGTFTALDTAGDIAWTKDGVLTARFTAGGELVTLTQNGRVEWHPAGTN</sequence>